<keyword evidence="2" id="KW-1185">Reference proteome</keyword>
<reference evidence="1 2" key="1">
    <citation type="journal article" date="2003" name="Nature">
        <title>Genome divergence in two Prochlorococcus ecotypes reflects oceanic niche differentiation.</title>
        <authorList>
            <person name="Rocap G."/>
            <person name="Larimer F.W."/>
            <person name="Lamerdin J.E."/>
            <person name="Malfatti S."/>
            <person name="Chain P."/>
            <person name="Ahlgren N.A."/>
            <person name="Arellano A."/>
            <person name="Coleman M."/>
            <person name="Hauser L."/>
            <person name="Hess W.R."/>
            <person name="Johnson Z.I."/>
            <person name="Land M.L."/>
            <person name="Lindell D."/>
            <person name="Post A.F."/>
            <person name="Regala W."/>
            <person name="Shah M."/>
            <person name="Shaw S.L."/>
            <person name="Steglich C."/>
            <person name="Sullivan M.B."/>
            <person name="Ting C.S."/>
            <person name="Tolonen A."/>
            <person name="Webb E.A."/>
            <person name="Zinser E.R."/>
            <person name="Chisholm S.W."/>
        </authorList>
    </citation>
    <scope>NUCLEOTIDE SEQUENCE [LARGE SCALE GENOMIC DNA]</scope>
    <source>
        <strain evidence="2">MIT 9313</strain>
    </source>
</reference>
<sequence length="81" mass="8847">MHAGVGGVCWEAAQGLVSLVWRDVNRSHALSLATSMPLCRMLAGCAITIGDRSQYRWLLPEDLLFGTSISLLALNEKMSEK</sequence>
<name>B9ESM0_PROMM</name>
<evidence type="ECO:0000313" key="1">
    <source>
        <dbReference type="EMBL" id="CAX32369.1"/>
    </source>
</evidence>
<organism evidence="1 2">
    <name type="scientific">Prochlorococcus marinus (strain MIT 9313)</name>
    <dbReference type="NCBI Taxonomy" id="74547"/>
    <lineage>
        <taxon>Bacteria</taxon>
        <taxon>Bacillati</taxon>
        <taxon>Cyanobacteriota</taxon>
        <taxon>Cyanophyceae</taxon>
        <taxon>Synechococcales</taxon>
        <taxon>Prochlorococcaceae</taxon>
        <taxon>Prochlorococcus</taxon>
    </lineage>
</organism>
<gene>
    <name evidence="1" type="ordered locus">PMT_2850</name>
</gene>
<dbReference type="KEGG" id="pmt:PMT_2850"/>
<accession>B9ESM0</accession>
<evidence type="ECO:0000313" key="2">
    <source>
        <dbReference type="Proteomes" id="UP000001423"/>
    </source>
</evidence>
<dbReference type="HOGENOM" id="CLU_2571051_0_0_3"/>
<dbReference type="Proteomes" id="UP000001423">
    <property type="component" value="Chromosome"/>
</dbReference>
<proteinExistence type="predicted"/>
<protein>
    <submittedName>
        <fullName evidence="1">Uncharacterized protein</fullName>
    </submittedName>
</protein>
<dbReference type="EMBL" id="BX548175">
    <property type="protein sequence ID" value="CAX32369.1"/>
    <property type="molecule type" value="Genomic_DNA"/>
</dbReference>
<dbReference type="AlphaFoldDB" id="B9ESM0"/>